<dbReference type="Proteomes" id="UP001497525">
    <property type="component" value="Unassembled WGS sequence"/>
</dbReference>
<comment type="subcellular location">
    <subcellularLocation>
        <location evidence="1">Nucleus</location>
    </subcellularLocation>
</comment>
<reference evidence="9" key="1">
    <citation type="submission" date="2024-06" db="EMBL/GenBank/DDBJ databases">
        <authorList>
            <person name="Liu X."/>
            <person name="Lenzi L."/>
            <person name="Haldenby T S."/>
            <person name="Uol C."/>
        </authorList>
    </citation>
    <scope>NUCLEOTIDE SEQUENCE</scope>
</reference>
<feature type="domain" description="XRRM" evidence="8">
    <location>
        <begin position="265"/>
        <end position="395"/>
    </location>
</feature>
<gene>
    <name evidence="9" type="ORF">CDAUBV1_LOCUS5760</name>
</gene>
<dbReference type="SMART" id="SM00360">
    <property type="entry name" value="RRM"/>
    <property type="match status" value="1"/>
</dbReference>
<dbReference type="GO" id="GO:0005829">
    <property type="term" value="C:cytosol"/>
    <property type="evidence" value="ECO:0007669"/>
    <property type="project" value="TreeGrafter"/>
</dbReference>
<dbReference type="InterPro" id="IPR002344">
    <property type="entry name" value="Lupus_La"/>
</dbReference>
<keyword evidence="3" id="KW-0539">Nucleus</keyword>
<dbReference type="GO" id="GO:0008033">
    <property type="term" value="P:tRNA processing"/>
    <property type="evidence" value="ECO:0007669"/>
    <property type="project" value="TreeGrafter"/>
</dbReference>
<dbReference type="InterPro" id="IPR014886">
    <property type="entry name" value="La_xRRM"/>
</dbReference>
<evidence type="ECO:0000313" key="9">
    <source>
        <dbReference type="EMBL" id="CAL5132878.1"/>
    </source>
</evidence>
<feature type="region of interest" description="Disordered" evidence="5">
    <location>
        <begin position="234"/>
        <end position="283"/>
    </location>
</feature>
<dbReference type="InterPro" id="IPR036390">
    <property type="entry name" value="WH_DNA-bd_sf"/>
</dbReference>
<dbReference type="InterPro" id="IPR035979">
    <property type="entry name" value="RBD_domain_sf"/>
</dbReference>
<dbReference type="Gene3D" id="3.30.70.330">
    <property type="match status" value="2"/>
</dbReference>
<organism evidence="9 10">
    <name type="scientific">Calicophoron daubneyi</name>
    <name type="common">Rumen fluke</name>
    <name type="synonym">Paramphistomum daubneyi</name>
    <dbReference type="NCBI Taxonomy" id="300641"/>
    <lineage>
        <taxon>Eukaryota</taxon>
        <taxon>Metazoa</taxon>
        <taxon>Spiralia</taxon>
        <taxon>Lophotrochozoa</taxon>
        <taxon>Platyhelminthes</taxon>
        <taxon>Trematoda</taxon>
        <taxon>Digenea</taxon>
        <taxon>Plagiorchiida</taxon>
        <taxon>Pronocephalata</taxon>
        <taxon>Paramphistomoidea</taxon>
        <taxon>Paramphistomidae</taxon>
        <taxon>Calicophoron</taxon>
    </lineage>
</organism>
<dbReference type="PRINTS" id="PR00302">
    <property type="entry name" value="LUPUSLA"/>
</dbReference>
<dbReference type="GO" id="GO:0003729">
    <property type="term" value="F:mRNA binding"/>
    <property type="evidence" value="ECO:0007669"/>
    <property type="project" value="TreeGrafter"/>
</dbReference>
<evidence type="ECO:0000256" key="4">
    <source>
        <dbReference type="PROSITE-ProRule" id="PRU00332"/>
    </source>
</evidence>
<dbReference type="PANTHER" id="PTHR22792:SF166">
    <property type="entry name" value="LUPUS LA PROTEIN HOMOLOG"/>
    <property type="match status" value="1"/>
</dbReference>
<dbReference type="SMART" id="SM00715">
    <property type="entry name" value="LA"/>
    <property type="match status" value="1"/>
</dbReference>
<dbReference type="InterPro" id="IPR036388">
    <property type="entry name" value="WH-like_DNA-bd_sf"/>
</dbReference>
<evidence type="ECO:0000256" key="2">
    <source>
        <dbReference type="ARBA" id="ARBA00022884"/>
    </source>
</evidence>
<feature type="domain" description="RRM" evidence="6">
    <location>
        <begin position="102"/>
        <end position="182"/>
    </location>
</feature>
<feature type="region of interest" description="Disordered" evidence="5">
    <location>
        <begin position="371"/>
        <end position="395"/>
    </location>
</feature>
<dbReference type="GO" id="GO:0005634">
    <property type="term" value="C:nucleus"/>
    <property type="evidence" value="ECO:0007669"/>
    <property type="project" value="UniProtKB-SubCell"/>
</dbReference>
<evidence type="ECO:0000313" key="10">
    <source>
        <dbReference type="Proteomes" id="UP001497525"/>
    </source>
</evidence>
<dbReference type="AlphaFoldDB" id="A0AAV2T5Z3"/>
<dbReference type="CDD" id="cd12291">
    <property type="entry name" value="RRM1_La"/>
    <property type="match status" value="1"/>
</dbReference>
<feature type="compositionally biased region" description="Basic residues" evidence="5">
    <location>
        <begin position="375"/>
        <end position="395"/>
    </location>
</feature>
<dbReference type="PROSITE" id="PS50102">
    <property type="entry name" value="RRM"/>
    <property type="match status" value="1"/>
</dbReference>
<dbReference type="CDD" id="cd08028">
    <property type="entry name" value="LARP_3"/>
    <property type="match status" value="1"/>
</dbReference>
<dbReference type="GO" id="GO:0045727">
    <property type="term" value="P:positive regulation of translation"/>
    <property type="evidence" value="ECO:0007669"/>
    <property type="project" value="TreeGrafter"/>
</dbReference>
<dbReference type="Gene3D" id="1.10.10.10">
    <property type="entry name" value="Winged helix-like DNA-binding domain superfamily/Winged helix DNA-binding domain"/>
    <property type="match status" value="1"/>
</dbReference>
<evidence type="ECO:0000259" key="8">
    <source>
        <dbReference type="PROSITE" id="PS51939"/>
    </source>
</evidence>
<evidence type="ECO:0000256" key="1">
    <source>
        <dbReference type="ARBA" id="ARBA00004123"/>
    </source>
</evidence>
<accession>A0AAV2T5Z3</accession>
<dbReference type="Pfam" id="PF05383">
    <property type="entry name" value="La"/>
    <property type="match status" value="1"/>
</dbReference>
<dbReference type="EMBL" id="CAXLJL010000145">
    <property type="protein sequence ID" value="CAL5132878.1"/>
    <property type="molecule type" value="Genomic_DNA"/>
</dbReference>
<dbReference type="Pfam" id="PF00076">
    <property type="entry name" value="RRM_1"/>
    <property type="match status" value="1"/>
</dbReference>
<proteinExistence type="predicted"/>
<evidence type="ECO:0000259" key="6">
    <source>
        <dbReference type="PROSITE" id="PS50102"/>
    </source>
</evidence>
<evidence type="ECO:0000256" key="5">
    <source>
        <dbReference type="SAM" id="MobiDB-lite"/>
    </source>
</evidence>
<dbReference type="SUPFAM" id="SSF46785">
    <property type="entry name" value="Winged helix' DNA-binding domain"/>
    <property type="match status" value="1"/>
</dbReference>
<dbReference type="Pfam" id="PF08777">
    <property type="entry name" value="RRM_3"/>
    <property type="match status" value="1"/>
</dbReference>
<dbReference type="SUPFAM" id="SSF54928">
    <property type="entry name" value="RNA-binding domain, RBD"/>
    <property type="match status" value="1"/>
</dbReference>
<dbReference type="InterPro" id="IPR006630">
    <property type="entry name" value="La_HTH"/>
</dbReference>
<dbReference type="InterPro" id="IPR012677">
    <property type="entry name" value="Nucleotide-bd_a/b_plait_sf"/>
</dbReference>
<feature type="compositionally biased region" description="Polar residues" evidence="5">
    <location>
        <begin position="236"/>
        <end position="248"/>
    </location>
</feature>
<dbReference type="InterPro" id="IPR000504">
    <property type="entry name" value="RRM_dom"/>
</dbReference>
<sequence>MEISPLEAKIIKQVEYYFGDINLSRDKFMKQVIAENDGWISLDTMLKFNRLKALSDDPEVIKGALSKSTSGLLELGPNGVRRNPECNVPDTFDEAFAAYKDRSVYVKGFDPEATLDEIIEWLERVGGKTLNVHMRRLPKDKKFKGSIFAVFEKKEDAEKFLTSAEAAEYKDHNMIRMYREDYWKGKKESKTARSEAKAEKQAAAEANRDAEVTARMSTGALLELSGLPMINKEEVNTTGTKNGDSGNSDKPVEPISEGESSEKKTDENGTNAPAKEDDDEEPAEAPTILALKEFLVEKIGTSYPIAWVDMKPPEGKAVVRFKMANTAELAWTKLKSAFDGKPVVYANCELSGRVLTGDEEKNHWKGIFAAQQQKAQKRRGRQHGRNLGNKRRRMN</sequence>
<name>A0AAV2T5Z3_CALDB</name>
<dbReference type="GO" id="GO:0010494">
    <property type="term" value="C:cytoplasmic stress granule"/>
    <property type="evidence" value="ECO:0007669"/>
    <property type="project" value="TreeGrafter"/>
</dbReference>
<dbReference type="PROSITE" id="PS51939">
    <property type="entry name" value="XRRM"/>
    <property type="match status" value="1"/>
</dbReference>
<dbReference type="PROSITE" id="PS50961">
    <property type="entry name" value="HTH_LA"/>
    <property type="match status" value="1"/>
</dbReference>
<evidence type="ECO:0000259" key="7">
    <source>
        <dbReference type="PROSITE" id="PS50961"/>
    </source>
</evidence>
<comment type="caution">
    <text evidence="9">The sequence shown here is derived from an EMBL/GenBank/DDBJ whole genome shotgun (WGS) entry which is preliminary data.</text>
</comment>
<keyword evidence="2 4" id="KW-0694">RNA-binding</keyword>
<protein>
    <recommendedName>
        <fullName evidence="11">Lupus La protein</fullName>
    </recommendedName>
</protein>
<feature type="domain" description="HTH La-type RNA-binding" evidence="7">
    <location>
        <begin position="1"/>
        <end position="92"/>
    </location>
</feature>
<evidence type="ECO:0008006" key="11">
    <source>
        <dbReference type="Google" id="ProtNLM"/>
    </source>
</evidence>
<evidence type="ECO:0000256" key="3">
    <source>
        <dbReference type="ARBA" id="ARBA00023242"/>
    </source>
</evidence>
<dbReference type="GO" id="GO:1990904">
    <property type="term" value="C:ribonucleoprotein complex"/>
    <property type="evidence" value="ECO:0007669"/>
    <property type="project" value="UniProtKB-UniRule"/>
</dbReference>
<dbReference type="InterPro" id="IPR045180">
    <property type="entry name" value="La_dom_prot"/>
</dbReference>
<dbReference type="PANTHER" id="PTHR22792">
    <property type="entry name" value="LUPUS LA PROTEIN-RELATED"/>
    <property type="match status" value="1"/>
</dbReference>